<evidence type="ECO:0000313" key="2">
    <source>
        <dbReference type="EMBL" id="MTV32433.1"/>
    </source>
</evidence>
<dbReference type="RefSeq" id="WP_155447120.1">
    <property type="nucleotide sequence ID" value="NZ_JAOQNR010000016.1"/>
</dbReference>
<feature type="signal peptide" evidence="1">
    <location>
        <begin position="1"/>
        <end position="20"/>
    </location>
</feature>
<dbReference type="EMBL" id="WNKS01000016">
    <property type="protein sequence ID" value="MTV32433.1"/>
    <property type="molecule type" value="Genomic_DNA"/>
</dbReference>
<evidence type="ECO:0000313" key="3">
    <source>
        <dbReference type="Proteomes" id="UP000439113"/>
    </source>
</evidence>
<gene>
    <name evidence="2" type="ORF">GJ654_15710</name>
</gene>
<feature type="chain" id="PRO_5026889577" evidence="1">
    <location>
        <begin position="21"/>
        <end position="289"/>
    </location>
</feature>
<sequence length="289" mass="30760">MKRILLSALILGLTAQPGRAEDAAPAPDKSGYTLFNPTPPDAMRPFTPEMPTKILNPFTVDAGHVQIDGDLVNYAHTNMGDLRAQGFQITDAVYKLGLTSSLDFEISPNGYQTFEARDRRAGALSDRAYGFGDLVLKAKLNLVGNEGGDFALALVPYVKLPTAARGLGNGATEAALAVPAQFNLPSDFTLAVQTEIDALKRTEAPGYFTSFVNLVNLGHPLPFISKDLSAAIELYSAVGTDRAAPPVYTFDVGLAYLLAANVQLDAGANFGLNKYAPNLNVYAGGTVRY</sequence>
<organism evidence="2 3">
    <name type="scientific">Rhodoblastus acidophilus</name>
    <name type="common">Rhodopseudomonas acidophila</name>
    <dbReference type="NCBI Taxonomy" id="1074"/>
    <lineage>
        <taxon>Bacteria</taxon>
        <taxon>Pseudomonadati</taxon>
        <taxon>Pseudomonadota</taxon>
        <taxon>Alphaproteobacteria</taxon>
        <taxon>Hyphomicrobiales</taxon>
        <taxon>Rhodoblastaceae</taxon>
        <taxon>Rhodoblastus</taxon>
    </lineage>
</organism>
<dbReference type="AlphaFoldDB" id="A0A6N8DTB5"/>
<reference evidence="2 3" key="1">
    <citation type="submission" date="2019-11" db="EMBL/GenBank/DDBJ databases">
        <title>Whole-genome sequence of a Rhodoblastus acidophilus DSM 142.</title>
        <authorList>
            <person name="Kyndt J.A."/>
            <person name="Meyer T.E."/>
        </authorList>
    </citation>
    <scope>NUCLEOTIDE SEQUENCE [LARGE SCALE GENOMIC DNA]</scope>
    <source>
        <strain evidence="2 3">DSM 142</strain>
    </source>
</reference>
<comment type="caution">
    <text evidence="2">The sequence shown here is derived from an EMBL/GenBank/DDBJ whole genome shotgun (WGS) entry which is preliminary data.</text>
</comment>
<dbReference type="Proteomes" id="UP000439113">
    <property type="component" value="Unassembled WGS sequence"/>
</dbReference>
<dbReference type="InterPro" id="IPR025737">
    <property type="entry name" value="FApF"/>
</dbReference>
<name>A0A6N8DTB5_RHOAC</name>
<dbReference type="OrthoDB" id="189778at2"/>
<proteinExistence type="predicted"/>
<keyword evidence="1" id="KW-0732">Signal</keyword>
<dbReference type="Pfam" id="PF13557">
    <property type="entry name" value="Phenol_MetA_deg"/>
    <property type="match status" value="1"/>
</dbReference>
<accession>A0A6N8DTB5</accession>
<protein>
    <submittedName>
        <fullName evidence="2">Transporter</fullName>
    </submittedName>
</protein>
<evidence type="ECO:0000256" key="1">
    <source>
        <dbReference type="SAM" id="SignalP"/>
    </source>
</evidence>